<sequence>MTIPHLPWTGGCRCGQLRFTITQRPLLTMACHCTGCQRMTGSAFSTTITVPTSGFDVTQGAPVIGGMHGEQARHHHCDWCKSWVFTRIVPDMGFVNVRASMLDDASWFAPFIETYTSEALPWARTSAKHSYAAFPEMEAYPHLIAEFATQG</sequence>
<dbReference type="InterPro" id="IPR006913">
    <property type="entry name" value="CENP-V/GFA"/>
</dbReference>
<reference evidence="6 7" key="1">
    <citation type="submission" date="2015-03" db="EMBL/GenBank/DDBJ databases">
        <title>Genome sequencing of Methylobacterium tarhaniae DSM 25844.</title>
        <authorList>
            <person name="Chaudhry V."/>
            <person name="Patil P.B."/>
        </authorList>
    </citation>
    <scope>NUCLEOTIDE SEQUENCE [LARGE SCALE GENOMIC DNA]</scope>
    <source>
        <strain evidence="6 7">DSM 25844</strain>
    </source>
</reference>
<name>A0A0J6V5U0_9HYPH</name>
<evidence type="ECO:0000313" key="6">
    <source>
        <dbReference type="EMBL" id="KMO34276.1"/>
    </source>
</evidence>
<dbReference type="SUPFAM" id="SSF51316">
    <property type="entry name" value="Mss4-like"/>
    <property type="match status" value="1"/>
</dbReference>
<keyword evidence="3" id="KW-0862">Zinc</keyword>
<protein>
    <submittedName>
        <fullName evidence="6">Aldehyde-activating protein</fullName>
    </submittedName>
</protein>
<comment type="caution">
    <text evidence="6">The sequence shown here is derived from an EMBL/GenBank/DDBJ whole genome shotgun (WGS) entry which is preliminary data.</text>
</comment>
<dbReference type="PROSITE" id="PS51891">
    <property type="entry name" value="CENP_V_GFA"/>
    <property type="match status" value="1"/>
</dbReference>
<evidence type="ECO:0000259" key="5">
    <source>
        <dbReference type="PROSITE" id="PS51891"/>
    </source>
</evidence>
<evidence type="ECO:0000256" key="1">
    <source>
        <dbReference type="ARBA" id="ARBA00005495"/>
    </source>
</evidence>
<keyword evidence="2" id="KW-0479">Metal-binding</keyword>
<evidence type="ECO:0000256" key="3">
    <source>
        <dbReference type="ARBA" id="ARBA00022833"/>
    </source>
</evidence>
<keyword evidence="4" id="KW-0456">Lyase</keyword>
<proteinExistence type="inferred from homology"/>
<keyword evidence="7" id="KW-1185">Reference proteome</keyword>
<dbReference type="Proteomes" id="UP000036449">
    <property type="component" value="Unassembled WGS sequence"/>
</dbReference>
<accession>A0A0J6V5U0</accession>
<evidence type="ECO:0000256" key="2">
    <source>
        <dbReference type="ARBA" id="ARBA00022723"/>
    </source>
</evidence>
<dbReference type="EMBL" id="LABZ01000183">
    <property type="protein sequence ID" value="KMO34276.1"/>
    <property type="molecule type" value="Genomic_DNA"/>
</dbReference>
<feature type="domain" description="CENP-V/GFA" evidence="5">
    <location>
        <begin position="8"/>
        <end position="108"/>
    </location>
</feature>
<dbReference type="PANTHER" id="PTHR33337">
    <property type="entry name" value="GFA DOMAIN-CONTAINING PROTEIN"/>
    <property type="match status" value="1"/>
</dbReference>
<dbReference type="Pfam" id="PF04828">
    <property type="entry name" value="GFA"/>
    <property type="match status" value="1"/>
</dbReference>
<dbReference type="GO" id="GO:0046872">
    <property type="term" value="F:metal ion binding"/>
    <property type="evidence" value="ECO:0007669"/>
    <property type="project" value="UniProtKB-KW"/>
</dbReference>
<dbReference type="Gene3D" id="3.90.1590.10">
    <property type="entry name" value="glutathione-dependent formaldehyde- activating enzyme (gfa)"/>
    <property type="match status" value="1"/>
</dbReference>
<comment type="similarity">
    <text evidence="1">Belongs to the Gfa family.</text>
</comment>
<dbReference type="OrthoDB" id="7186766at2"/>
<dbReference type="AlphaFoldDB" id="A0A0J6V5U0"/>
<dbReference type="GO" id="GO:0016846">
    <property type="term" value="F:carbon-sulfur lyase activity"/>
    <property type="evidence" value="ECO:0007669"/>
    <property type="project" value="InterPro"/>
</dbReference>
<evidence type="ECO:0000256" key="4">
    <source>
        <dbReference type="ARBA" id="ARBA00023239"/>
    </source>
</evidence>
<dbReference type="PATRIC" id="fig|1187852.3.peg.2364"/>
<gene>
    <name evidence="6" type="ORF">VQ03_23575</name>
</gene>
<organism evidence="6 7">
    <name type="scientific">Methylobacterium tarhaniae</name>
    <dbReference type="NCBI Taxonomy" id="1187852"/>
    <lineage>
        <taxon>Bacteria</taxon>
        <taxon>Pseudomonadati</taxon>
        <taxon>Pseudomonadota</taxon>
        <taxon>Alphaproteobacteria</taxon>
        <taxon>Hyphomicrobiales</taxon>
        <taxon>Methylobacteriaceae</taxon>
        <taxon>Methylobacterium</taxon>
    </lineage>
</organism>
<evidence type="ECO:0000313" key="7">
    <source>
        <dbReference type="Proteomes" id="UP000036449"/>
    </source>
</evidence>
<dbReference type="InterPro" id="IPR011057">
    <property type="entry name" value="Mss4-like_sf"/>
</dbReference>
<dbReference type="PANTHER" id="PTHR33337:SF40">
    <property type="entry name" value="CENP-V_GFA DOMAIN-CONTAINING PROTEIN-RELATED"/>
    <property type="match status" value="1"/>
</dbReference>
<dbReference type="RefSeq" id="WP_048453332.1">
    <property type="nucleotide sequence ID" value="NZ_JBNNPJ010000224.1"/>
</dbReference>